<dbReference type="InterPro" id="IPR052355">
    <property type="entry name" value="CENP-V-like"/>
</dbReference>
<dbReference type="EMBL" id="JAFREP010000017">
    <property type="protein sequence ID" value="MBO1320414.1"/>
    <property type="molecule type" value="Genomic_DNA"/>
</dbReference>
<accession>A0A8J7U531</accession>
<comment type="caution">
    <text evidence="5">The sequence shown here is derived from an EMBL/GenBank/DDBJ whole genome shotgun (WGS) entry which is preliminary data.</text>
</comment>
<feature type="domain" description="CENP-V/GFA" evidence="4">
    <location>
        <begin position="7"/>
        <end position="110"/>
    </location>
</feature>
<dbReference type="InterPro" id="IPR006913">
    <property type="entry name" value="CENP-V/GFA"/>
</dbReference>
<dbReference type="InterPro" id="IPR011057">
    <property type="entry name" value="Mss4-like_sf"/>
</dbReference>
<dbReference type="PROSITE" id="PS51891">
    <property type="entry name" value="CENP_V_GFA"/>
    <property type="match status" value="1"/>
</dbReference>
<organism evidence="5 6">
    <name type="scientific">Acanthopleuribacter pedis</name>
    <dbReference type="NCBI Taxonomy" id="442870"/>
    <lineage>
        <taxon>Bacteria</taxon>
        <taxon>Pseudomonadati</taxon>
        <taxon>Acidobacteriota</taxon>
        <taxon>Holophagae</taxon>
        <taxon>Acanthopleuribacterales</taxon>
        <taxon>Acanthopleuribacteraceae</taxon>
        <taxon>Acanthopleuribacter</taxon>
    </lineage>
</organism>
<sequence>METRHKHDGRCHCGNVRYRYYSSQPAAQLSMRACSCSYCRKTGARYSADPCGILVAEVGDCDAIHLYRFGTQTADFYVCSKCGIAPFVIWPDGADLYALVNVNTFDVPLEVSACRNVCYAHEDVAGRCARRRRQWIGNVTLTLPGHRRVDDFAVSSAVLREQPVALG</sequence>
<evidence type="ECO:0000256" key="1">
    <source>
        <dbReference type="ARBA" id="ARBA00005495"/>
    </source>
</evidence>
<evidence type="ECO:0000259" key="4">
    <source>
        <dbReference type="PROSITE" id="PS51891"/>
    </source>
</evidence>
<dbReference type="PANTHER" id="PTHR28620">
    <property type="entry name" value="CENTROMERE PROTEIN V"/>
    <property type="match status" value="1"/>
</dbReference>
<protein>
    <recommendedName>
        <fullName evidence="4">CENP-V/GFA domain-containing protein</fullName>
    </recommendedName>
</protein>
<keyword evidence="3" id="KW-0862">Zinc</keyword>
<dbReference type="PANTHER" id="PTHR28620:SF1">
    <property type="entry name" value="CENP-V_GFA DOMAIN-CONTAINING PROTEIN"/>
    <property type="match status" value="1"/>
</dbReference>
<dbReference type="Proteomes" id="UP000664417">
    <property type="component" value="Unassembled WGS sequence"/>
</dbReference>
<evidence type="ECO:0000256" key="2">
    <source>
        <dbReference type="ARBA" id="ARBA00022723"/>
    </source>
</evidence>
<comment type="similarity">
    <text evidence="1">Belongs to the Gfa family.</text>
</comment>
<dbReference type="AlphaFoldDB" id="A0A8J7U531"/>
<keyword evidence="6" id="KW-1185">Reference proteome</keyword>
<dbReference type="SUPFAM" id="SSF51316">
    <property type="entry name" value="Mss4-like"/>
    <property type="match status" value="1"/>
</dbReference>
<evidence type="ECO:0000313" key="5">
    <source>
        <dbReference type="EMBL" id="MBO1320414.1"/>
    </source>
</evidence>
<name>A0A8J7U531_9BACT</name>
<evidence type="ECO:0000256" key="3">
    <source>
        <dbReference type="ARBA" id="ARBA00022833"/>
    </source>
</evidence>
<gene>
    <name evidence="5" type="ORF">J3U88_18205</name>
</gene>
<dbReference type="RefSeq" id="WP_207860368.1">
    <property type="nucleotide sequence ID" value="NZ_JAFREP010000017.1"/>
</dbReference>
<dbReference type="Pfam" id="PF04828">
    <property type="entry name" value="GFA"/>
    <property type="match status" value="1"/>
</dbReference>
<keyword evidence="2" id="KW-0479">Metal-binding</keyword>
<evidence type="ECO:0000313" key="6">
    <source>
        <dbReference type="Proteomes" id="UP000664417"/>
    </source>
</evidence>
<proteinExistence type="inferred from homology"/>
<dbReference type="GO" id="GO:0046872">
    <property type="term" value="F:metal ion binding"/>
    <property type="evidence" value="ECO:0007669"/>
    <property type="project" value="UniProtKB-KW"/>
</dbReference>
<dbReference type="GO" id="GO:0016846">
    <property type="term" value="F:carbon-sulfur lyase activity"/>
    <property type="evidence" value="ECO:0007669"/>
    <property type="project" value="InterPro"/>
</dbReference>
<reference evidence="5" key="1">
    <citation type="submission" date="2021-03" db="EMBL/GenBank/DDBJ databases">
        <authorList>
            <person name="Wang G."/>
        </authorList>
    </citation>
    <scope>NUCLEOTIDE SEQUENCE</scope>
    <source>
        <strain evidence="5">KCTC 12899</strain>
    </source>
</reference>
<dbReference type="Gene3D" id="2.170.150.70">
    <property type="match status" value="1"/>
</dbReference>